<name>X0RXI6_9ZZZZ</name>
<gene>
    <name evidence="1" type="ORF">S01H1_10680</name>
</gene>
<sequence length="77" mass="8937">PAVEDYMNKVQMGLIKSPETMKKEEEKKRQEARFGVKKMICPTCRRPSLKMTPHRIYACGHCGLETNSPSYVYETKK</sequence>
<reference evidence="1" key="1">
    <citation type="journal article" date="2014" name="Front. Microbiol.">
        <title>High frequency of phylogenetically diverse reductive dehalogenase-homologous genes in deep subseafloor sedimentary metagenomes.</title>
        <authorList>
            <person name="Kawai M."/>
            <person name="Futagami T."/>
            <person name="Toyoda A."/>
            <person name="Takaki Y."/>
            <person name="Nishi S."/>
            <person name="Hori S."/>
            <person name="Arai W."/>
            <person name="Tsubouchi T."/>
            <person name="Morono Y."/>
            <person name="Uchiyama I."/>
            <person name="Ito T."/>
            <person name="Fujiyama A."/>
            <person name="Inagaki F."/>
            <person name="Takami H."/>
        </authorList>
    </citation>
    <scope>NUCLEOTIDE SEQUENCE</scope>
    <source>
        <strain evidence="1">Expedition CK06-06</strain>
    </source>
</reference>
<dbReference type="EMBL" id="BARS01005445">
    <property type="protein sequence ID" value="GAF73529.1"/>
    <property type="molecule type" value="Genomic_DNA"/>
</dbReference>
<dbReference type="InterPro" id="IPR011332">
    <property type="entry name" value="Ribosomal_zn-bd"/>
</dbReference>
<accession>X0RXI6</accession>
<organism evidence="1">
    <name type="scientific">marine sediment metagenome</name>
    <dbReference type="NCBI Taxonomy" id="412755"/>
    <lineage>
        <taxon>unclassified sequences</taxon>
        <taxon>metagenomes</taxon>
        <taxon>ecological metagenomes</taxon>
    </lineage>
</organism>
<protein>
    <submittedName>
        <fullName evidence="1">Uncharacterized protein</fullName>
    </submittedName>
</protein>
<comment type="caution">
    <text evidence="1">The sequence shown here is derived from an EMBL/GenBank/DDBJ whole genome shotgun (WGS) entry which is preliminary data.</text>
</comment>
<feature type="non-terminal residue" evidence="1">
    <location>
        <position position="1"/>
    </location>
</feature>
<dbReference type="AlphaFoldDB" id="X0RXI6"/>
<proteinExistence type="predicted"/>
<dbReference type="GO" id="GO:0006412">
    <property type="term" value="P:translation"/>
    <property type="evidence" value="ECO:0007669"/>
    <property type="project" value="InterPro"/>
</dbReference>
<dbReference type="SUPFAM" id="SSF57829">
    <property type="entry name" value="Zn-binding ribosomal proteins"/>
    <property type="match status" value="1"/>
</dbReference>
<evidence type="ECO:0000313" key="1">
    <source>
        <dbReference type="EMBL" id="GAF73529.1"/>
    </source>
</evidence>